<proteinExistence type="predicted"/>
<evidence type="ECO:0000313" key="3">
    <source>
        <dbReference type="Proteomes" id="UP000232323"/>
    </source>
</evidence>
<sequence length="883" mass="96044">MAEDAWFSLAKAKRKSVRKFWLYSSFQADGMCKFCGSMITSPNSSIRKKHLLNPNACSGYLLSSEAQNSADAEVVAAVRALKLEGQEESERMAVTHATNQLNVLLRKCADLEEANYLLRQRLQTYPTGLALANEHLRTLLSRRLTFSAQASKAWSVQLNNMVHISSIPPPSQWTPEWHHYFGNMGMSRYLYIMKTFFEVARPLYIQAGEHGVDSVTSGRDLLMLVEKSMYIHLYTMRGGNHAMARSAVLRNVETGEYGHLSEKWWRGVLRNVQKSVDPDDLPTLRAGMEVYRSRMAVLHEEKATLARRLAELRAVEEEKRARLLFVPMSQLLQPGGSKSSQHMSSVAVLSPPRGSCTSEPVRSALAMDEDEEVTTDEDDDDDDDKEGGGDSIVYSNKKREHSMHQAVPAGLAMAMSVPGKSASLDDGKEQGVFFLTSSIPAETGEEVQLPRAFSLAQGQDLGDLLDEIQCLPGPSFRAQQPGSTLSREPQYNTTLNDSQLAFRAPGTQMALTLNPPSAFCNDAFPSEKLESGSRRFPMTSGGGLTEDRLSFVGHQIRISSAGQQPPQPGHTSGHTSAPQFQSASSHQHCSQRAVLDRSISALPDLIGLTPREEPDIKHRQLSAFPSSLVGVEEDCHHDWLGGYVGSGRSSGWMLPAYGSSTAAAAGRKGGPTGAPTIGLMKAASAPVPLLSRHPDIPERNNMKDDAAVSVAAAAGCSHMRGVQERQVHSLNPGTPHWQGRLNESSERGADGSWAPAGTALVADVSDNMLLGVPDRVIEVGAAAAAAAVWPSISESPAATSAEVRKTAHEPFSFDMDTLAIEMDAVLTKIQGNLFREALERSMMHKLFAQALGPMGVAGLLINSHPYVIDGIQVMERLLDQNDT</sequence>
<feature type="region of interest" description="Disordered" evidence="1">
    <location>
        <begin position="333"/>
        <end position="403"/>
    </location>
</feature>
<organism evidence="2 3">
    <name type="scientific">Chlamydomonas eustigma</name>
    <dbReference type="NCBI Taxonomy" id="1157962"/>
    <lineage>
        <taxon>Eukaryota</taxon>
        <taxon>Viridiplantae</taxon>
        <taxon>Chlorophyta</taxon>
        <taxon>core chlorophytes</taxon>
        <taxon>Chlorophyceae</taxon>
        <taxon>CS clade</taxon>
        <taxon>Chlamydomonadales</taxon>
        <taxon>Chlamydomonadaceae</taxon>
        <taxon>Chlamydomonas</taxon>
    </lineage>
</organism>
<comment type="caution">
    <text evidence="2">The sequence shown here is derived from an EMBL/GenBank/DDBJ whole genome shotgun (WGS) entry which is preliminary data.</text>
</comment>
<feature type="region of interest" description="Disordered" evidence="1">
    <location>
        <begin position="560"/>
        <end position="589"/>
    </location>
</feature>
<keyword evidence="3" id="KW-1185">Reference proteome</keyword>
<name>A0A250XC34_9CHLO</name>
<dbReference type="Proteomes" id="UP000232323">
    <property type="component" value="Unassembled WGS sequence"/>
</dbReference>
<protein>
    <submittedName>
        <fullName evidence="2">Uncharacterized protein</fullName>
    </submittedName>
</protein>
<reference evidence="2 3" key="1">
    <citation type="submission" date="2017-08" db="EMBL/GenBank/DDBJ databases">
        <title>Acidophilic green algal genome provides insights into adaptation to an acidic environment.</title>
        <authorList>
            <person name="Hirooka S."/>
            <person name="Hirose Y."/>
            <person name="Kanesaki Y."/>
            <person name="Higuchi S."/>
            <person name="Fujiwara T."/>
            <person name="Onuma R."/>
            <person name="Era A."/>
            <person name="Ohbayashi R."/>
            <person name="Uzuka A."/>
            <person name="Nozaki H."/>
            <person name="Yoshikawa H."/>
            <person name="Miyagishima S.Y."/>
        </authorList>
    </citation>
    <scope>NUCLEOTIDE SEQUENCE [LARGE SCALE GENOMIC DNA]</scope>
    <source>
        <strain evidence="2 3">NIES-2499</strain>
    </source>
</reference>
<dbReference type="AlphaFoldDB" id="A0A250XC34"/>
<evidence type="ECO:0000256" key="1">
    <source>
        <dbReference type="SAM" id="MobiDB-lite"/>
    </source>
</evidence>
<feature type="compositionally biased region" description="Acidic residues" evidence="1">
    <location>
        <begin position="367"/>
        <end position="385"/>
    </location>
</feature>
<accession>A0A250XC34</accession>
<gene>
    <name evidence="2" type="ORF">CEUSTIGMA_g8079.t1</name>
</gene>
<feature type="compositionally biased region" description="Polar residues" evidence="1">
    <location>
        <begin position="333"/>
        <end position="344"/>
    </location>
</feature>
<dbReference type="EMBL" id="BEGY01000055">
    <property type="protein sequence ID" value="GAX80644.1"/>
    <property type="molecule type" value="Genomic_DNA"/>
</dbReference>
<evidence type="ECO:0000313" key="2">
    <source>
        <dbReference type="EMBL" id="GAX80644.1"/>
    </source>
</evidence>
<feature type="region of interest" description="Disordered" evidence="1">
    <location>
        <begin position="729"/>
        <end position="751"/>
    </location>
</feature>